<accession>A0ABQ3L5P4</accession>
<evidence type="ECO:0000313" key="2">
    <source>
        <dbReference type="Proteomes" id="UP000659697"/>
    </source>
</evidence>
<name>A0ABQ3L5P4_9ALTE</name>
<dbReference type="EMBL" id="BNAO01000007">
    <property type="protein sequence ID" value="GHG73598.1"/>
    <property type="molecule type" value="Genomic_DNA"/>
</dbReference>
<keyword evidence="2" id="KW-1185">Reference proteome</keyword>
<dbReference type="Proteomes" id="UP000659697">
    <property type="component" value="Unassembled WGS sequence"/>
</dbReference>
<organism evidence="1 2">
    <name type="scientific">Alishewanella longhuensis</name>
    <dbReference type="NCBI Taxonomy" id="1091037"/>
    <lineage>
        <taxon>Bacteria</taxon>
        <taxon>Pseudomonadati</taxon>
        <taxon>Pseudomonadota</taxon>
        <taxon>Gammaproteobacteria</taxon>
        <taxon>Alteromonadales</taxon>
        <taxon>Alteromonadaceae</taxon>
        <taxon>Alishewanella</taxon>
    </lineage>
</organism>
<comment type="caution">
    <text evidence="1">The sequence shown here is derived from an EMBL/GenBank/DDBJ whole genome shotgun (WGS) entry which is preliminary data.</text>
</comment>
<evidence type="ECO:0000313" key="1">
    <source>
        <dbReference type="EMBL" id="GHG73598.1"/>
    </source>
</evidence>
<protein>
    <submittedName>
        <fullName evidence="1">Uncharacterized protein</fullName>
    </submittedName>
</protein>
<proteinExistence type="predicted"/>
<dbReference type="PROSITE" id="PS51257">
    <property type="entry name" value="PROKAR_LIPOPROTEIN"/>
    <property type="match status" value="1"/>
</dbReference>
<reference evidence="2" key="1">
    <citation type="journal article" date="2019" name="Int. J. Syst. Evol. Microbiol.">
        <title>The Global Catalogue of Microorganisms (GCM) 10K type strain sequencing project: providing services to taxonomists for standard genome sequencing and annotation.</title>
        <authorList>
            <consortium name="The Broad Institute Genomics Platform"/>
            <consortium name="The Broad Institute Genome Sequencing Center for Infectious Disease"/>
            <person name="Wu L."/>
            <person name="Ma J."/>
        </authorList>
    </citation>
    <scope>NUCLEOTIDE SEQUENCE [LARGE SCALE GENOMIC DNA]</scope>
    <source>
        <strain evidence="2">CGMCC 1.7003</strain>
    </source>
</reference>
<sequence>MTMLKSINLRLPLKKGRFAGFFLLGLLSACQPVAPDPEQQLITAAKTNVTAAEQLAKQRLAANELDAALHWWRHAATLGSEAALEHAVRLQLRLEGKLATAHWLDSVKHSVPGQVSEPLLAELGFWHSTVAQQHKGWQSEAGCALLLQPVIAQAQGERTWQNLLQAWQQDSQLATLPVCFKPLLRLDSIALNCTEQPGQRIRCDYQTLAPQVLSGEFQQLLVIAGRGLASYNNGIVQLPDDASLALLRHEFMHIAGFLDEYVLSPTVAKAVCKAGRIAPNLLIGDDENTLARYLHRYQLTAAEIQLTAVDTCNAVGLQAYRPIAAINPMRHFEADLPLLYEQLLQQAFQQPQRLMPVQYYFAYLARQEQSWQNWQRYMQGAAAFGYPAAISALAVAVEG</sequence>
<dbReference type="RefSeq" id="WP_189433505.1">
    <property type="nucleotide sequence ID" value="NZ_BNAO01000007.1"/>
</dbReference>
<gene>
    <name evidence="1" type="ORF">GCM10010919_26510</name>
</gene>